<dbReference type="GO" id="GO:0009252">
    <property type="term" value="P:peptidoglycan biosynthetic process"/>
    <property type="evidence" value="ECO:0007669"/>
    <property type="project" value="UniProtKB-UniRule"/>
</dbReference>
<dbReference type="InterPro" id="IPR001920">
    <property type="entry name" value="Asp/Glu_race"/>
</dbReference>
<evidence type="ECO:0000256" key="8">
    <source>
        <dbReference type="SAM" id="MobiDB-lite"/>
    </source>
</evidence>
<keyword evidence="4 7" id="KW-0573">Peptidoglycan synthesis</keyword>
<comment type="pathway">
    <text evidence="7">Cell wall biogenesis; peptidoglycan biosynthesis.</text>
</comment>
<dbReference type="RefSeq" id="WP_038506220.1">
    <property type="nucleotide sequence ID" value="NZ_CP007243.1"/>
</dbReference>
<keyword evidence="10" id="KW-1185">Reference proteome</keyword>
<dbReference type="FunFam" id="3.40.50.1860:FF:000001">
    <property type="entry name" value="Glutamate racemase"/>
    <property type="match status" value="1"/>
</dbReference>
<feature type="active site" description="Proton donor/acceptor" evidence="7">
    <location>
        <position position="79"/>
    </location>
</feature>
<dbReference type="PANTHER" id="PTHR21198:SF2">
    <property type="entry name" value="GLUTAMATE RACEMASE"/>
    <property type="match status" value="1"/>
</dbReference>
<evidence type="ECO:0000256" key="3">
    <source>
        <dbReference type="ARBA" id="ARBA00022960"/>
    </source>
</evidence>
<dbReference type="EC" id="5.1.1.3" evidence="2 7"/>
<keyword evidence="6 7" id="KW-0961">Cell wall biogenesis/degradation</keyword>
<evidence type="ECO:0000256" key="6">
    <source>
        <dbReference type="ARBA" id="ARBA00023316"/>
    </source>
</evidence>
<dbReference type="Pfam" id="PF01177">
    <property type="entry name" value="Asp_Glu_race"/>
    <property type="match status" value="1"/>
</dbReference>
<evidence type="ECO:0000256" key="1">
    <source>
        <dbReference type="ARBA" id="ARBA00001602"/>
    </source>
</evidence>
<evidence type="ECO:0000256" key="4">
    <source>
        <dbReference type="ARBA" id="ARBA00022984"/>
    </source>
</evidence>
<evidence type="ECO:0000313" key="9">
    <source>
        <dbReference type="EMBL" id="AIA31120.1"/>
    </source>
</evidence>
<dbReference type="Gene3D" id="3.40.50.1860">
    <property type="match status" value="2"/>
</dbReference>
<reference evidence="9 10" key="2">
    <citation type="journal article" date="2015" name="Biomed. Res. Int.">
        <title>Effects of Arsenite Resistance on the Growth and Functional Gene Expression of Leptospirillum ferriphilum and Acidithiobacillus thiooxidans in Pure Culture and Coculture.</title>
        <authorList>
            <person name="Jiang H."/>
            <person name="Liang Y."/>
            <person name="Yin H."/>
            <person name="Xiao Y."/>
            <person name="Guo X."/>
            <person name="Xu Y."/>
            <person name="Hu Q."/>
            <person name="Liu H."/>
            <person name="Liu X."/>
        </authorList>
    </citation>
    <scope>NUCLEOTIDE SEQUENCE [LARGE SCALE GENOMIC DNA]</scope>
    <source>
        <strain evidence="9 10">YSK</strain>
    </source>
</reference>
<dbReference type="AlphaFoldDB" id="A0A059XVH7"/>
<evidence type="ECO:0000256" key="7">
    <source>
        <dbReference type="HAMAP-Rule" id="MF_00258"/>
    </source>
</evidence>
<dbReference type="GO" id="GO:0008360">
    <property type="term" value="P:regulation of cell shape"/>
    <property type="evidence" value="ECO:0007669"/>
    <property type="project" value="UniProtKB-KW"/>
</dbReference>
<dbReference type="GO" id="GO:0071555">
    <property type="term" value="P:cell wall organization"/>
    <property type="evidence" value="ECO:0007669"/>
    <property type="project" value="UniProtKB-KW"/>
</dbReference>
<organism evidence="9 10">
    <name type="scientific">Leptospirillum ferriphilum YSK</name>
    <dbReference type="NCBI Taxonomy" id="1441628"/>
    <lineage>
        <taxon>Bacteria</taxon>
        <taxon>Pseudomonadati</taxon>
        <taxon>Nitrospirota</taxon>
        <taxon>Nitrospiria</taxon>
        <taxon>Nitrospirales</taxon>
        <taxon>Nitrospiraceae</taxon>
        <taxon>Leptospirillum</taxon>
    </lineage>
</organism>
<accession>A0A059XVH7</accession>
<reference evidence="10" key="1">
    <citation type="submission" date="2014-02" db="EMBL/GenBank/DDBJ databases">
        <title>Complete genome sequence and comparative genomic analysis of the nitrogen-fixing bacterium Leptospirillum ferriphilum YSK.</title>
        <authorList>
            <person name="Guo X."/>
            <person name="Yin H."/>
            <person name="Liang Y."/>
            <person name="Hu Q."/>
            <person name="Ma L."/>
            <person name="Xiao Y."/>
            <person name="Zhang X."/>
            <person name="Qiu G."/>
            <person name="Liu X."/>
        </authorList>
    </citation>
    <scope>NUCLEOTIDE SEQUENCE [LARGE SCALE GENOMIC DNA]</scope>
    <source>
        <strain evidence="10">YSK</strain>
    </source>
</reference>
<evidence type="ECO:0000313" key="10">
    <source>
        <dbReference type="Proteomes" id="UP000027059"/>
    </source>
</evidence>
<dbReference type="InterPro" id="IPR033134">
    <property type="entry name" value="Asp/Glu_racemase_AS_2"/>
</dbReference>
<dbReference type="HAMAP" id="MF_00258">
    <property type="entry name" value="Glu_racemase"/>
    <property type="match status" value="1"/>
</dbReference>
<feature type="active site" description="Proton donor/acceptor" evidence="7">
    <location>
        <position position="194"/>
    </location>
</feature>
<sequence>MNVGERRPEGGIALFDSGVGGLTVLRHFWETFPDRDFAYLGDMARFPYGTKSRETILRFARENVLFLRTLHPSLIVAACFTVSSQVLPELSQEFPDVPIVGVLEAGARAACRLTRTGSVGVLATEGTISSQAYPAVIGEMTAHSVRVYGQACPLFAPMVEEGVTEGPIAELVARKYLEPFLSVYREVDTIILGCTHYPPLRRTLEAILPDIVFVDPGQELAEELKKAGKTNGSSGNPLPERHFYVTDSPERFVRIGENLLGHPIRELPEVLTLPDPPFLTPFPETSRGFFAKEDGRSAVPDATVLPERREAGGR</sequence>
<feature type="binding site" evidence="7">
    <location>
        <begin position="16"/>
        <end position="17"/>
    </location>
    <ligand>
        <name>substrate</name>
    </ligand>
</feature>
<name>A0A059XVH7_9BACT</name>
<comment type="caution">
    <text evidence="7">Lacks conserved residue(s) required for the propagation of feature annotation.</text>
</comment>
<feature type="binding site" evidence="7">
    <location>
        <begin position="195"/>
        <end position="196"/>
    </location>
    <ligand>
        <name>substrate</name>
    </ligand>
</feature>
<dbReference type="InterPro" id="IPR015942">
    <property type="entry name" value="Asp/Glu/hydantoin_racemase"/>
</dbReference>
<evidence type="ECO:0000256" key="5">
    <source>
        <dbReference type="ARBA" id="ARBA00023235"/>
    </source>
</evidence>
<protein>
    <recommendedName>
        <fullName evidence="2 7">Glutamate racemase</fullName>
        <ecNumber evidence="2 7">5.1.1.3</ecNumber>
    </recommendedName>
</protein>
<dbReference type="OrthoDB" id="9801055at2"/>
<dbReference type="PROSITE" id="PS00924">
    <property type="entry name" value="ASP_GLU_RACEMASE_2"/>
    <property type="match status" value="1"/>
</dbReference>
<dbReference type="PANTHER" id="PTHR21198">
    <property type="entry name" value="GLUTAMATE RACEMASE"/>
    <property type="match status" value="1"/>
</dbReference>
<dbReference type="HOGENOM" id="CLU_052344_0_2_0"/>
<dbReference type="GO" id="GO:0008881">
    <property type="term" value="F:glutamate racemase activity"/>
    <property type="evidence" value="ECO:0007669"/>
    <property type="project" value="UniProtKB-UniRule"/>
</dbReference>
<keyword evidence="5 7" id="KW-0413">Isomerase</keyword>
<proteinExistence type="inferred from homology"/>
<dbReference type="SUPFAM" id="SSF53681">
    <property type="entry name" value="Aspartate/glutamate racemase"/>
    <property type="match status" value="2"/>
</dbReference>
<keyword evidence="3 7" id="KW-0133">Cell shape</keyword>
<dbReference type="InterPro" id="IPR004391">
    <property type="entry name" value="Glu_race"/>
</dbReference>
<dbReference type="NCBIfam" id="TIGR00067">
    <property type="entry name" value="glut_race"/>
    <property type="match status" value="1"/>
</dbReference>
<comment type="similarity">
    <text evidence="7">Belongs to the aspartate/glutamate racemases family.</text>
</comment>
<dbReference type="Proteomes" id="UP000027059">
    <property type="component" value="Chromosome"/>
</dbReference>
<dbReference type="EMBL" id="CP007243">
    <property type="protein sequence ID" value="AIA31120.1"/>
    <property type="molecule type" value="Genomic_DNA"/>
</dbReference>
<gene>
    <name evidence="7" type="primary">murI</name>
    <name evidence="9" type="ORF">Y981_11460</name>
</gene>
<feature type="region of interest" description="Disordered" evidence="8">
    <location>
        <begin position="284"/>
        <end position="314"/>
    </location>
</feature>
<comment type="function">
    <text evidence="7">Provides the (R)-glutamate required for cell wall biosynthesis.</text>
</comment>
<evidence type="ECO:0000256" key="2">
    <source>
        <dbReference type="ARBA" id="ARBA00013090"/>
    </source>
</evidence>
<feature type="binding site" evidence="7">
    <location>
        <begin position="48"/>
        <end position="49"/>
    </location>
    <ligand>
        <name>substrate</name>
    </ligand>
</feature>
<dbReference type="UniPathway" id="UPA00219"/>
<dbReference type="KEGG" id="lfp:Y981_11460"/>
<comment type="catalytic activity">
    <reaction evidence="1 7">
        <text>L-glutamate = D-glutamate</text>
        <dbReference type="Rhea" id="RHEA:12813"/>
        <dbReference type="ChEBI" id="CHEBI:29985"/>
        <dbReference type="ChEBI" id="CHEBI:29986"/>
        <dbReference type="EC" id="5.1.1.3"/>
    </reaction>
</comment>